<name>A0ABU8Y7P2_9MICO</name>
<dbReference type="EMBL" id="JBBLYY010000031">
    <property type="protein sequence ID" value="MEK0170846.1"/>
    <property type="molecule type" value="Genomic_DNA"/>
</dbReference>
<dbReference type="RefSeq" id="WP_340197346.1">
    <property type="nucleotide sequence ID" value="NZ_JBBKAP010000063.1"/>
</dbReference>
<evidence type="ECO:0000313" key="2">
    <source>
        <dbReference type="Proteomes" id="UP001370299"/>
    </source>
</evidence>
<proteinExistence type="predicted"/>
<reference evidence="1 2" key="1">
    <citation type="submission" date="2024-03" db="EMBL/GenBank/DDBJ databases">
        <title>Whole genomes of four grape xylem sap localized bacterial endophytes.</title>
        <authorList>
            <person name="Kumar G."/>
            <person name="Savka M.A."/>
        </authorList>
    </citation>
    <scope>NUCLEOTIDE SEQUENCE [LARGE SCALE GENOMIC DNA]</scope>
    <source>
        <strain evidence="1 2">RIT_GXS8</strain>
    </source>
</reference>
<gene>
    <name evidence="1" type="ORF">WMN62_05120</name>
</gene>
<comment type="caution">
    <text evidence="1">The sequence shown here is derived from an EMBL/GenBank/DDBJ whole genome shotgun (WGS) entry which is preliminary data.</text>
</comment>
<sequence length="126" mass="14303">MSRHTVRAERGKKYWVIWIDGVVRTQAKREREIELMARDWLSLMNDDRDPESFELVVEVAMPQAAQAHLDRAVALREESERARTEAAKETAAAALVLHESGLTVREIGPLLHVSHQRAQQLVAAAR</sequence>
<keyword evidence="2" id="KW-1185">Reference proteome</keyword>
<dbReference type="Proteomes" id="UP001370299">
    <property type="component" value="Unassembled WGS sequence"/>
</dbReference>
<organism evidence="1 2">
    <name type="scientific">Curtobacterium citreum</name>
    <dbReference type="NCBI Taxonomy" id="2036"/>
    <lineage>
        <taxon>Bacteria</taxon>
        <taxon>Bacillati</taxon>
        <taxon>Actinomycetota</taxon>
        <taxon>Actinomycetes</taxon>
        <taxon>Micrococcales</taxon>
        <taxon>Microbacteriaceae</taxon>
        <taxon>Curtobacterium</taxon>
    </lineage>
</organism>
<accession>A0ABU8Y7P2</accession>
<evidence type="ECO:0008006" key="3">
    <source>
        <dbReference type="Google" id="ProtNLM"/>
    </source>
</evidence>
<evidence type="ECO:0000313" key="1">
    <source>
        <dbReference type="EMBL" id="MEK0170846.1"/>
    </source>
</evidence>
<protein>
    <recommendedName>
        <fullName evidence="3">Sigma-70-like protein</fullName>
    </recommendedName>
</protein>